<keyword evidence="6" id="KW-1185">Reference proteome</keyword>
<dbReference type="Gene3D" id="1.20.120.530">
    <property type="entry name" value="GntR ligand-binding domain-like"/>
    <property type="match status" value="1"/>
</dbReference>
<comment type="caution">
    <text evidence="5">The sequence shown here is derived from an EMBL/GenBank/DDBJ whole genome shotgun (WGS) entry which is preliminary data.</text>
</comment>
<dbReference type="InterPro" id="IPR036388">
    <property type="entry name" value="WH-like_DNA-bd_sf"/>
</dbReference>
<dbReference type="PANTHER" id="PTHR43537:SF5">
    <property type="entry name" value="UXU OPERON TRANSCRIPTIONAL REGULATOR"/>
    <property type="match status" value="1"/>
</dbReference>
<dbReference type="InterPro" id="IPR036390">
    <property type="entry name" value="WH_DNA-bd_sf"/>
</dbReference>
<dbReference type="GO" id="GO:0003677">
    <property type="term" value="F:DNA binding"/>
    <property type="evidence" value="ECO:0007669"/>
    <property type="project" value="UniProtKB-KW"/>
</dbReference>
<accession>A0A2N9VY23</accession>
<dbReference type="Gene3D" id="1.10.10.10">
    <property type="entry name" value="Winged helix-like DNA-binding domain superfamily/Winged helix DNA-binding domain"/>
    <property type="match status" value="1"/>
</dbReference>
<dbReference type="PANTHER" id="PTHR43537">
    <property type="entry name" value="TRANSCRIPTIONAL REGULATOR, GNTR FAMILY"/>
    <property type="match status" value="1"/>
</dbReference>
<dbReference type="Pfam" id="PF07729">
    <property type="entry name" value="FCD"/>
    <property type="match status" value="1"/>
</dbReference>
<evidence type="ECO:0000313" key="6">
    <source>
        <dbReference type="Proteomes" id="UP000232163"/>
    </source>
</evidence>
<proteinExistence type="predicted"/>
<dbReference type="SMART" id="SM00895">
    <property type="entry name" value="FCD"/>
    <property type="match status" value="1"/>
</dbReference>
<dbReference type="EMBL" id="MZMT01000033">
    <property type="protein sequence ID" value="PIO44391.1"/>
    <property type="molecule type" value="Genomic_DNA"/>
</dbReference>
<gene>
    <name evidence="5" type="ORF">B5P45_13140</name>
</gene>
<dbReference type="PRINTS" id="PR00035">
    <property type="entry name" value="HTHGNTR"/>
</dbReference>
<dbReference type="SUPFAM" id="SSF46785">
    <property type="entry name" value="Winged helix' DNA-binding domain"/>
    <property type="match status" value="1"/>
</dbReference>
<protein>
    <submittedName>
        <fullName evidence="5">GntR family transcriptional regulator</fullName>
    </submittedName>
</protein>
<name>A0A2N9VY23_9HYPH</name>
<dbReference type="Pfam" id="PF00392">
    <property type="entry name" value="GntR"/>
    <property type="match status" value="1"/>
</dbReference>
<dbReference type="Proteomes" id="UP000232163">
    <property type="component" value="Unassembled WGS sequence"/>
</dbReference>
<evidence type="ECO:0000256" key="2">
    <source>
        <dbReference type="ARBA" id="ARBA00023125"/>
    </source>
</evidence>
<evidence type="ECO:0000259" key="4">
    <source>
        <dbReference type="PROSITE" id="PS50949"/>
    </source>
</evidence>
<dbReference type="InterPro" id="IPR008920">
    <property type="entry name" value="TF_FadR/GntR_C"/>
</dbReference>
<reference evidence="6" key="1">
    <citation type="journal article" date="2017" name="Int J Environ Stud">
        <title>Does the Miocene-Pliocene relict legume Oxytropis triphylla form nitrogen-fixing nodules with a combination of bacterial strains?</title>
        <authorList>
            <person name="Safronova V."/>
            <person name="Belimov A."/>
            <person name="Sazanova A."/>
            <person name="Kuznetsova I."/>
            <person name="Popova J."/>
            <person name="Andronov E."/>
            <person name="Verkhozina A."/>
            <person name="Tikhonovich I."/>
        </authorList>
    </citation>
    <scope>NUCLEOTIDE SEQUENCE [LARGE SCALE GENOMIC DNA]</scope>
    <source>
        <strain evidence="6">Tri-38</strain>
    </source>
</reference>
<evidence type="ECO:0000256" key="3">
    <source>
        <dbReference type="ARBA" id="ARBA00023163"/>
    </source>
</evidence>
<dbReference type="InterPro" id="IPR011711">
    <property type="entry name" value="GntR_C"/>
</dbReference>
<feature type="domain" description="HTH gntR-type" evidence="4">
    <location>
        <begin position="8"/>
        <end position="76"/>
    </location>
</feature>
<dbReference type="PROSITE" id="PS50949">
    <property type="entry name" value="HTH_GNTR"/>
    <property type="match status" value="1"/>
</dbReference>
<dbReference type="SMART" id="SM00345">
    <property type="entry name" value="HTH_GNTR"/>
    <property type="match status" value="1"/>
</dbReference>
<organism evidence="5 6">
    <name type="scientific">Phyllobacterium zundukense</name>
    <dbReference type="NCBI Taxonomy" id="1867719"/>
    <lineage>
        <taxon>Bacteria</taxon>
        <taxon>Pseudomonadati</taxon>
        <taxon>Pseudomonadota</taxon>
        <taxon>Alphaproteobacteria</taxon>
        <taxon>Hyphomicrobiales</taxon>
        <taxon>Phyllobacteriaceae</taxon>
        <taxon>Phyllobacterium</taxon>
    </lineage>
</organism>
<dbReference type="OrthoDB" id="9809707at2"/>
<evidence type="ECO:0000256" key="1">
    <source>
        <dbReference type="ARBA" id="ARBA00023015"/>
    </source>
</evidence>
<evidence type="ECO:0000313" key="5">
    <source>
        <dbReference type="EMBL" id="PIO44391.1"/>
    </source>
</evidence>
<keyword evidence="2" id="KW-0238">DNA-binding</keyword>
<keyword evidence="3" id="KW-0804">Transcription</keyword>
<dbReference type="CDD" id="cd07377">
    <property type="entry name" value="WHTH_GntR"/>
    <property type="match status" value="1"/>
</dbReference>
<dbReference type="GO" id="GO:0003700">
    <property type="term" value="F:DNA-binding transcription factor activity"/>
    <property type="evidence" value="ECO:0007669"/>
    <property type="project" value="InterPro"/>
</dbReference>
<sequence length="242" mass="27396">MSGLGKRETLTGQLVKAVADRIMSGHYKRGERLPTEQDMIGEFNVSRTVVREAIANLKAKGLVHTQQGIGAFVLKEIPAAPFRIEEDNLELVEEIIGVMELRISIELEAAALAALRRDDSDLDRIKTALDLMNEAIERDESSIHADLEFHRAIASATKNRHFLSMFNYLGELLIPRTRLQTHRLNGLPQREYLERVNREHDQIYQSIKAQDVEGARAAMRLHLGSSRDRLRSNASHSDKKPQ</sequence>
<dbReference type="SUPFAM" id="SSF48008">
    <property type="entry name" value="GntR ligand-binding domain-like"/>
    <property type="match status" value="1"/>
</dbReference>
<dbReference type="InterPro" id="IPR000524">
    <property type="entry name" value="Tscrpt_reg_HTH_GntR"/>
</dbReference>
<dbReference type="AlphaFoldDB" id="A0A2N9VY23"/>
<keyword evidence="1" id="KW-0805">Transcription regulation</keyword>